<evidence type="ECO:0000313" key="7">
    <source>
        <dbReference type="Proteomes" id="UP000001844"/>
    </source>
</evidence>
<dbReference type="PANTHER" id="PTHR46743">
    <property type="entry name" value="TEICHOIC ACIDS EXPORT ATP-BINDING PROTEIN TAGH"/>
    <property type="match status" value="1"/>
</dbReference>
<dbReference type="HOGENOM" id="CLU_000604_101_1_6"/>
<dbReference type="Gene3D" id="2.70.50.60">
    <property type="entry name" value="abc- transporter (atp binding component) like domain"/>
    <property type="match status" value="1"/>
</dbReference>
<sequence length="409" mass="45047">MGTAKIGGDKNKIMTTEPLVRLDQVSKIYPKLTSSQDRLRALWGVLKGQEGYSGYPVLQDISLEVYRGETLGIIGENGAGKSTLLKHVAGVVKPSAGKVQVSGRIGALLELGAGFHPEYTGRENLQLSGALMGMSDAELLDKLGGIIEFADIGSYIDEPIKHYSSGMVVRLGFALITALQPDLLITDEVLAVGDESFQKKCIRWMEGYLGNGGTLLLCSHSMFHVQKLCQKACWIKEGRMVSYGEAFQVTQEYLAYHEQKSRQEAQPQAPLSSAAYQVKALWLGDNENNELPLVSMGQDFKISGELYSPDDRVPTVAVGIIRANGTEVYGFTSDIDGFALNRRESKRFVFALTFPRLSLLPGRYKLCAHAMDPEGIRLFDVVEREFQVVGRSRELGVCRLEHQWHGGLP</sequence>
<keyword evidence="3" id="KW-0547">Nucleotide-binding</keyword>
<dbReference type="CDD" id="cd10147">
    <property type="entry name" value="Wzt_C-like"/>
    <property type="match status" value="1"/>
</dbReference>
<keyword evidence="4" id="KW-0067">ATP-binding</keyword>
<dbReference type="InterPro" id="IPR050683">
    <property type="entry name" value="Bact_Polysacc_Export_ATP-bd"/>
</dbReference>
<proteinExistence type="inferred from homology"/>
<dbReference type="CDD" id="cd03220">
    <property type="entry name" value="ABC_KpsT_Wzt"/>
    <property type="match status" value="1"/>
</dbReference>
<dbReference type="eggNOG" id="COG1134">
    <property type="taxonomic scope" value="Bacteria"/>
</dbReference>
<name>D5C269_NITHN</name>
<dbReference type="AlphaFoldDB" id="D5C269"/>
<protein>
    <submittedName>
        <fullName evidence="6">ABC transporter related protein</fullName>
    </submittedName>
</protein>
<dbReference type="Proteomes" id="UP000001844">
    <property type="component" value="Chromosome"/>
</dbReference>
<comment type="similarity">
    <text evidence="1">Belongs to the ABC transporter superfamily.</text>
</comment>
<accession>D5C269</accession>
<dbReference type="STRING" id="472759.Nhal_3634"/>
<dbReference type="Pfam" id="PF00005">
    <property type="entry name" value="ABC_tran"/>
    <property type="match status" value="1"/>
</dbReference>
<dbReference type="InterPro" id="IPR027417">
    <property type="entry name" value="P-loop_NTPase"/>
</dbReference>
<feature type="domain" description="ABC transporter" evidence="5">
    <location>
        <begin position="20"/>
        <end position="262"/>
    </location>
</feature>
<dbReference type="Gene3D" id="3.40.50.300">
    <property type="entry name" value="P-loop containing nucleotide triphosphate hydrolases"/>
    <property type="match status" value="1"/>
</dbReference>
<evidence type="ECO:0000256" key="3">
    <source>
        <dbReference type="ARBA" id="ARBA00022741"/>
    </source>
</evidence>
<organism evidence="6 7">
    <name type="scientific">Nitrosococcus halophilus (strain Nc4)</name>
    <dbReference type="NCBI Taxonomy" id="472759"/>
    <lineage>
        <taxon>Bacteria</taxon>
        <taxon>Pseudomonadati</taxon>
        <taxon>Pseudomonadota</taxon>
        <taxon>Gammaproteobacteria</taxon>
        <taxon>Chromatiales</taxon>
        <taxon>Chromatiaceae</taxon>
        <taxon>Nitrosococcus</taxon>
    </lineage>
</organism>
<dbReference type="GO" id="GO:0140359">
    <property type="term" value="F:ABC-type transporter activity"/>
    <property type="evidence" value="ECO:0007669"/>
    <property type="project" value="InterPro"/>
</dbReference>
<dbReference type="GO" id="GO:0016020">
    <property type="term" value="C:membrane"/>
    <property type="evidence" value="ECO:0007669"/>
    <property type="project" value="InterPro"/>
</dbReference>
<dbReference type="PROSITE" id="PS50893">
    <property type="entry name" value="ABC_TRANSPORTER_2"/>
    <property type="match status" value="1"/>
</dbReference>
<dbReference type="EMBL" id="CP001798">
    <property type="protein sequence ID" value="ADE16657.1"/>
    <property type="molecule type" value="Genomic_DNA"/>
</dbReference>
<keyword evidence="2" id="KW-0813">Transport</keyword>
<reference evidence="7" key="1">
    <citation type="submission" date="2010-04" db="EMBL/GenBank/DDBJ databases">
        <title>Complete genome sequence of Nitrosococcus halophilus Nc4, a salt-adapted, aerobic obligate ammonia-oxidizing sulfur purple bacterium.</title>
        <authorList>
            <consortium name="US DOE Joint Genome Institute"/>
            <person name="Campbell M.A."/>
            <person name="Malfatti S.A."/>
            <person name="Chain P.S.G."/>
            <person name="Heidelberg J.F."/>
            <person name="Ward B.B."/>
            <person name="Klotz M.G."/>
        </authorList>
    </citation>
    <scope>NUCLEOTIDE SEQUENCE [LARGE SCALE GENOMIC DNA]</scope>
    <source>
        <strain evidence="7">Nc4</strain>
    </source>
</reference>
<evidence type="ECO:0000256" key="2">
    <source>
        <dbReference type="ARBA" id="ARBA00022448"/>
    </source>
</evidence>
<gene>
    <name evidence="6" type="ordered locus">Nhal_3634</name>
</gene>
<dbReference type="GO" id="GO:0016887">
    <property type="term" value="F:ATP hydrolysis activity"/>
    <property type="evidence" value="ECO:0007669"/>
    <property type="project" value="InterPro"/>
</dbReference>
<dbReference type="GO" id="GO:0005524">
    <property type="term" value="F:ATP binding"/>
    <property type="evidence" value="ECO:0007669"/>
    <property type="project" value="UniProtKB-KW"/>
</dbReference>
<dbReference type="SUPFAM" id="SSF52540">
    <property type="entry name" value="P-loop containing nucleoside triphosphate hydrolases"/>
    <property type="match status" value="1"/>
</dbReference>
<dbReference type="InterPro" id="IPR015860">
    <property type="entry name" value="ABC_transpr_TagH-like"/>
</dbReference>
<dbReference type="InterPro" id="IPR003593">
    <property type="entry name" value="AAA+_ATPase"/>
</dbReference>
<dbReference type="KEGG" id="nhl:Nhal_3634"/>
<keyword evidence="7" id="KW-1185">Reference proteome</keyword>
<evidence type="ECO:0000313" key="6">
    <source>
        <dbReference type="EMBL" id="ADE16657.1"/>
    </source>
</evidence>
<dbReference type="SMART" id="SM00382">
    <property type="entry name" value="AAA"/>
    <property type="match status" value="1"/>
</dbReference>
<dbReference type="InterPro" id="IPR029439">
    <property type="entry name" value="Wzt_C"/>
</dbReference>
<evidence type="ECO:0000256" key="1">
    <source>
        <dbReference type="ARBA" id="ARBA00005417"/>
    </source>
</evidence>
<evidence type="ECO:0000256" key="4">
    <source>
        <dbReference type="ARBA" id="ARBA00022840"/>
    </source>
</evidence>
<dbReference type="PANTHER" id="PTHR46743:SF2">
    <property type="entry name" value="TEICHOIC ACIDS EXPORT ATP-BINDING PROTEIN TAGH"/>
    <property type="match status" value="1"/>
</dbReference>
<dbReference type="InterPro" id="IPR003439">
    <property type="entry name" value="ABC_transporter-like_ATP-bd"/>
</dbReference>
<evidence type="ECO:0000259" key="5">
    <source>
        <dbReference type="PROSITE" id="PS50893"/>
    </source>
</evidence>